<keyword evidence="2" id="KW-1185">Reference proteome</keyword>
<proteinExistence type="predicted"/>
<evidence type="ECO:0000313" key="1">
    <source>
        <dbReference type="EMBL" id="MBK0378459.1"/>
    </source>
</evidence>
<organism evidence="1 2">
    <name type="scientific">Mucilaginibacter segetis</name>
    <dbReference type="NCBI Taxonomy" id="2793071"/>
    <lineage>
        <taxon>Bacteria</taxon>
        <taxon>Pseudomonadati</taxon>
        <taxon>Bacteroidota</taxon>
        <taxon>Sphingobacteriia</taxon>
        <taxon>Sphingobacteriales</taxon>
        <taxon>Sphingobacteriaceae</taxon>
        <taxon>Mucilaginibacter</taxon>
    </lineage>
</organism>
<reference evidence="1" key="1">
    <citation type="submission" date="2020-12" db="EMBL/GenBank/DDBJ databases">
        <title>Bacterial novel species Mucilaginibacter sp. SD-g isolated from soil.</title>
        <authorList>
            <person name="Jung H.-Y."/>
        </authorList>
    </citation>
    <scope>NUCLEOTIDE SEQUENCE</scope>
    <source>
        <strain evidence="1">SD-g</strain>
    </source>
</reference>
<dbReference type="Proteomes" id="UP000613193">
    <property type="component" value="Unassembled WGS sequence"/>
</dbReference>
<accession>A0A934ULK8</accession>
<dbReference type="AlphaFoldDB" id="A0A934ULK8"/>
<dbReference type="RefSeq" id="WP_200064270.1">
    <property type="nucleotide sequence ID" value="NZ_JAEHFW010000001.1"/>
</dbReference>
<name>A0A934ULK8_9SPHI</name>
<sequence>MFKLPNGYDNMGDIAILLKPEYFFIIKALDGFQYDQFIFQQEFLIAIA</sequence>
<gene>
    <name evidence="1" type="ORF">I5M19_04020</name>
</gene>
<dbReference type="EMBL" id="JAEHFW010000001">
    <property type="protein sequence ID" value="MBK0378459.1"/>
    <property type="molecule type" value="Genomic_DNA"/>
</dbReference>
<protein>
    <submittedName>
        <fullName evidence="1">Uncharacterized protein</fullName>
    </submittedName>
</protein>
<comment type="caution">
    <text evidence="1">The sequence shown here is derived from an EMBL/GenBank/DDBJ whole genome shotgun (WGS) entry which is preliminary data.</text>
</comment>
<evidence type="ECO:0000313" key="2">
    <source>
        <dbReference type="Proteomes" id="UP000613193"/>
    </source>
</evidence>